<dbReference type="VEuPathDB" id="PlasmoDB:PCYB_006760"/>
<organism evidence="1 2">
    <name type="scientific">Plasmodium cynomolgi (strain B)</name>
    <dbReference type="NCBI Taxonomy" id="1120755"/>
    <lineage>
        <taxon>Eukaryota</taxon>
        <taxon>Sar</taxon>
        <taxon>Alveolata</taxon>
        <taxon>Apicomplexa</taxon>
        <taxon>Aconoidasida</taxon>
        <taxon>Haemosporida</taxon>
        <taxon>Plasmodiidae</taxon>
        <taxon>Plasmodium</taxon>
        <taxon>Plasmodium (Plasmodium)</taxon>
    </lineage>
</organism>
<evidence type="ECO:0000313" key="2">
    <source>
        <dbReference type="Proteomes" id="UP000006319"/>
    </source>
</evidence>
<accession>K6VKF9</accession>
<evidence type="ECO:0000313" key="1">
    <source>
        <dbReference type="EMBL" id="GAB69927.1"/>
    </source>
</evidence>
<dbReference type="AlphaFoldDB" id="K6VKF9"/>
<gene>
    <name evidence="1" type="ORF">PCYB_006760</name>
</gene>
<evidence type="ECO:0008006" key="3">
    <source>
        <dbReference type="Google" id="ProtNLM"/>
    </source>
</evidence>
<name>K6VKF9_PLACD</name>
<protein>
    <recommendedName>
        <fullName evidence="3">CYIR protein</fullName>
    </recommendedName>
</protein>
<sequence length="110" mass="13462">CKLFNYWIYGELARKYDYNYIRKVIPAFGGVNLVLNDLLVDEFEESYRDKCEAYFDITQQDDWKKGKELYEYYFDYEDLFSLAQSGEDEECTYYNKIQENKIIRLFQRSL</sequence>
<dbReference type="KEGG" id="pcy:PCYB_006760"/>
<keyword evidence="2" id="KW-1185">Reference proteome</keyword>
<dbReference type="Pfam" id="PF05795">
    <property type="entry name" value="Plasmodium_Vir"/>
    <property type="match status" value="1"/>
</dbReference>
<dbReference type="EMBL" id="DF158194">
    <property type="protein sequence ID" value="GAB69927.1"/>
    <property type="molecule type" value="Genomic_DNA"/>
</dbReference>
<reference evidence="1 2" key="1">
    <citation type="journal article" date="2012" name="Nat. Genet.">
        <title>Plasmodium cynomolgi genome sequences provide insight into Plasmodium vivax and the monkey malaria clade.</title>
        <authorList>
            <person name="Tachibana S."/>
            <person name="Sullivan S.A."/>
            <person name="Kawai S."/>
            <person name="Nakamura S."/>
            <person name="Kim H.R."/>
            <person name="Goto N."/>
            <person name="Arisue N."/>
            <person name="Palacpac N.M.Q."/>
            <person name="Honma H."/>
            <person name="Yagi M."/>
            <person name="Tougan T."/>
            <person name="Katakai Y."/>
            <person name="Kaneko O."/>
            <person name="Mita T."/>
            <person name="Kita K."/>
            <person name="Yasutomi Y."/>
            <person name="Sutton P.L."/>
            <person name="Shakhbatyan R."/>
            <person name="Horii T."/>
            <person name="Yasunaga T."/>
            <person name="Barnwell J.W."/>
            <person name="Escalante A.A."/>
            <person name="Carlton J.M."/>
            <person name="Tanabe K."/>
        </authorList>
    </citation>
    <scope>NUCLEOTIDE SEQUENCE [LARGE SCALE GENOMIC DNA]</scope>
    <source>
        <strain evidence="1 2">B</strain>
    </source>
</reference>
<dbReference type="GeneID" id="14696469"/>
<dbReference type="Proteomes" id="UP000006319">
    <property type="component" value="Unassembled WGS sequence"/>
</dbReference>
<feature type="non-terminal residue" evidence="1">
    <location>
        <position position="1"/>
    </location>
</feature>
<proteinExistence type="predicted"/>
<dbReference type="RefSeq" id="XP_004228145.1">
    <property type="nucleotide sequence ID" value="XM_004228097.1"/>
</dbReference>
<dbReference type="InterPro" id="IPR008780">
    <property type="entry name" value="Plasmodium_Vir"/>
</dbReference>